<dbReference type="Proteomes" id="UP001107558">
    <property type="component" value="Chromosome 2"/>
</dbReference>
<comment type="catalytic activity">
    <reaction evidence="34">
        <text>1,2-di-(9Z-octadecenoyl)-glycerol + H2O = (9Z-octadecenoyl)-glycerol + (9Z)-octadecenoate + H(+)</text>
        <dbReference type="Rhea" id="RHEA:38455"/>
        <dbReference type="ChEBI" id="CHEBI:15377"/>
        <dbReference type="ChEBI" id="CHEBI:15378"/>
        <dbReference type="ChEBI" id="CHEBI:30823"/>
        <dbReference type="ChEBI" id="CHEBI:52323"/>
        <dbReference type="ChEBI" id="CHEBI:75937"/>
    </reaction>
    <physiologicalReaction direction="left-to-right" evidence="34">
        <dbReference type="Rhea" id="RHEA:38456"/>
    </physiologicalReaction>
</comment>
<comment type="catalytic activity">
    <reaction evidence="32">
        <text>1,2,3-tri-(9Z-octadecenoyl)-glycerol + H2O = di-(9Z)-octadecenoylglycerol + (9Z)-octadecenoate + H(+)</text>
        <dbReference type="Rhea" id="RHEA:38575"/>
        <dbReference type="ChEBI" id="CHEBI:15377"/>
        <dbReference type="ChEBI" id="CHEBI:15378"/>
        <dbReference type="ChEBI" id="CHEBI:30823"/>
        <dbReference type="ChEBI" id="CHEBI:53753"/>
        <dbReference type="ChEBI" id="CHEBI:75945"/>
    </reaction>
    <physiologicalReaction direction="left-to-right" evidence="32">
        <dbReference type="Rhea" id="RHEA:38576"/>
    </physiologicalReaction>
</comment>
<dbReference type="GO" id="GO:0047372">
    <property type="term" value="F:monoacylglycerol lipase activity"/>
    <property type="evidence" value="ECO:0007669"/>
    <property type="project" value="UniProtKB-EC"/>
</dbReference>
<evidence type="ECO:0000256" key="23">
    <source>
        <dbReference type="ARBA" id="ARBA00023406"/>
    </source>
</evidence>
<evidence type="ECO:0000256" key="16">
    <source>
        <dbReference type="ARBA" id="ARBA00022677"/>
    </source>
</evidence>
<comment type="catalytic activity">
    <reaction evidence="35">
        <text>all-trans-retinyl hexadecanoate + H2O = all-trans-retinol + hexadecanoate + H(+)</text>
        <dbReference type="Rhea" id="RHEA:13933"/>
        <dbReference type="ChEBI" id="CHEBI:7896"/>
        <dbReference type="ChEBI" id="CHEBI:15377"/>
        <dbReference type="ChEBI" id="CHEBI:15378"/>
        <dbReference type="ChEBI" id="CHEBI:17336"/>
        <dbReference type="ChEBI" id="CHEBI:17616"/>
    </reaction>
    <physiologicalReaction direction="left-to-right" evidence="35">
        <dbReference type="Rhea" id="RHEA:13934"/>
    </physiologicalReaction>
</comment>
<accession>A0A9J6BXN2</accession>
<dbReference type="GO" id="GO:0005901">
    <property type="term" value="C:caveola"/>
    <property type="evidence" value="ECO:0007669"/>
    <property type="project" value="UniProtKB-SubCell"/>
</dbReference>
<keyword evidence="22" id="KW-0753">Steroid metabolism</keyword>
<keyword evidence="15" id="KW-0153">Cholesterol metabolism</keyword>
<evidence type="ECO:0000256" key="3">
    <source>
        <dbReference type="ARBA" id="ARBA00004236"/>
    </source>
</evidence>
<dbReference type="EC" id="3.1.1.23" evidence="11"/>
<dbReference type="EC" id="3.1.1.79" evidence="10"/>
<comment type="catalytic activity">
    <reaction evidence="31">
        <text>a diacylglycerol + H2O = a monoacylglycerol + a fatty acid + H(+)</text>
        <dbReference type="Rhea" id="RHEA:32731"/>
        <dbReference type="ChEBI" id="CHEBI:15377"/>
        <dbReference type="ChEBI" id="CHEBI:15378"/>
        <dbReference type="ChEBI" id="CHEBI:17408"/>
        <dbReference type="ChEBI" id="CHEBI:18035"/>
        <dbReference type="ChEBI" id="CHEBI:28868"/>
        <dbReference type="EC" id="3.1.1.79"/>
    </reaction>
</comment>
<evidence type="ECO:0000256" key="25">
    <source>
        <dbReference type="ARBA" id="ARBA00031112"/>
    </source>
</evidence>
<evidence type="ECO:0000256" key="29">
    <source>
        <dbReference type="ARBA" id="ARBA00047476"/>
    </source>
</evidence>
<evidence type="ECO:0000256" key="36">
    <source>
        <dbReference type="ARBA" id="ARBA00049143"/>
    </source>
</evidence>
<comment type="subunit">
    <text evidence="26">Monomer and homodimer. Interacts with CAVIN1 in the adipocyte cytoplasm. Interacts with PLIN5.</text>
</comment>
<dbReference type="InterPro" id="IPR002168">
    <property type="entry name" value="Lipase_GDXG_HIS_AS"/>
</dbReference>
<dbReference type="AlphaFoldDB" id="A0A9J6BXN2"/>
<dbReference type="GO" id="GO:0004771">
    <property type="term" value="F:sterol ester esterase activity"/>
    <property type="evidence" value="ECO:0007669"/>
    <property type="project" value="TreeGrafter"/>
</dbReference>
<evidence type="ECO:0000256" key="1">
    <source>
        <dbReference type="ARBA" id="ARBA00000803"/>
    </source>
</evidence>
<keyword evidence="17" id="KW-0378">Hydrolase</keyword>
<evidence type="ECO:0000256" key="22">
    <source>
        <dbReference type="ARBA" id="ARBA00023221"/>
    </source>
</evidence>
<evidence type="ECO:0000256" key="31">
    <source>
        <dbReference type="ARBA" id="ARBA00047674"/>
    </source>
</evidence>
<evidence type="ECO:0000256" key="33">
    <source>
        <dbReference type="ARBA" id="ARBA00048657"/>
    </source>
</evidence>
<evidence type="ECO:0000259" key="41">
    <source>
        <dbReference type="Pfam" id="PF06350"/>
    </source>
</evidence>
<comment type="catalytic activity">
    <reaction evidence="27">
        <text>1-(9Z-octadecenoyl)-glycerol + H2O = glycerol + (9Z)-octadecenoate + H(+)</text>
        <dbReference type="Rhea" id="RHEA:38487"/>
        <dbReference type="ChEBI" id="CHEBI:15377"/>
        <dbReference type="ChEBI" id="CHEBI:15378"/>
        <dbReference type="ChEBI" id="CHEBI:17754"/>
        <dbReference type="ChEBI" id="CHEBI:30823"/>
        <dbReference type="ChEBI" id="CHEBI:75342"/>
    </reaction>
    <physiologicalReaction direction="left-to-right" evidence="27">
        <dbReference type="Rhea" id="RHEA:38488"/>
    </physiologicalReaction>
</comment>
<evidence type="ECO:0000256" key="27">
    <source>
        <dbReference type="ARBA" id="ARBA00047438"/>
    </source>
</evidence>
<evidence type="ECO:0000313" key="43">
    <source>
        <dbReference type="EMBL" id="KAG5674631.1"/>
    </source>
</evidence>
<comment type="catalytic activity">
    <reaction evidence="33">
        <text>1,2-di-(9Z-octadecenoyl)-glycerol + (9Z)-octadecenoate + H(+) = 1,2,3-tri-(9Z-octadecenoyl)-glycerol + H2O</text>
        <dbReference type="Rhea" id="RHEA:38379"/>
        <dbReference type="ChEBI" id="CHEBI:15377"/>
        <dbReference type="ChEBI" id="CHEBI:15378"/>
        <dbReference type="ChEBI" id="CHEBI:30823"/>
        <dbReference type="ChEBI" id="CHEBI:52323"/>
        <dbReference type="ChEBI" id="CHEBI:53753"/>
    </reaction>
    <physiologicalReaction direction="right-to-left" evidence="33">
        <dbReference type="Rhea" id="RHEA:38381"/>
    </physiologicalReaction>
</comment>
<name>A0A9J6BXN2_POLVA</name>
<comment type="catalytic activity">
    <reaction evidence="30">
        <text>cholesteryl (9Z-octadecenoate) + H2O = cholesterol + (9Z)-octadecenoate + H(+)</text>
        <dbReference type="Rhea" id="RHEA:33875"/>
        <dbReference type="ChEBI" id="CHEBI:15377"/>
        <dbReference type="ChEBI" id="CHEBI:15378"/>
        <dbReference type="ChEBI" id="CHEBI:16113"/>
        <dbReference type="ChEBI" id="CHEBI:30823"/>
        <dbReference type="ChEBI" id="CHEBI:46898"/>
    </reaction>
    <physiologicalReaction direction="left-to-right" evidence="30">
        <dbReference type="Rhea" id="RHEA:33876"/>
    </physiologicalReaction>
</comment>
<proteinExistence type="inferred from homology"/>
<evidence type="ECO:0000256" key="15">
    <source>
        <dbReference type="ARBA" id="ARBA00022548"/>
    </source>
</evidence>
<dbReference type="OrthoDB" id="408631at2759"/>
<dbReference type="GO" id="GO:0004806">
    <property type="term" value="F:triacylglycerol lipase activity"/>
    <property type="evidence" value="ECO:0007669"/>
    <property type="project" value="TreeGrafter"/>
</dbReference>
<keyword evidence="14" id="KW-0963">Cytoplasm</keyword>
<gene>
    <name evidence="43" type="ORF">PVAND_004585</name>
</gene>
<evidence type="ECO:0000256" key="13">
    <source>
        <dbReference type="ARBA" id="ARBA00022475"/>
    </source>
</evidence>
<feature type="domain" description="Alpha/beta hydrolase fold-3" evidence="42">
    <location>
        <begin position="322"/>
        <end position="549"/>
    </location>
</feature>
<evidence type="ECO:0000256" key="40">
    <source>
        <dbReference type="ARBA" id="ARBA00049519"/>
    </source>
</evidence>
<dbReference type="PANTHER" id="PTHR23025">
    <property type="entry name" value="TRIACYLGLYCEROL LIPASE"/>
    <property type="match status" value="1"/>
</dbReference>
<evidence type="ECO:0000256" key="10">
    <source>
        <dbReference type="ARBA" id="ARBA00013088"/>
    </source>
</evidence>
<evidence type="ECO:0000256" key="26">
    <source>
        <dbReference type="ARBA" id="ARBA00046695"/>
    </source>
</evidence>
<dbReference type="EMBL" id="JADBJN010000002">
    <property type="protein sequence ID" value="KAG5674631.1"/>
    <property type="molecule type" value="Genomic_DNA"/>
</dbReference>
<evidence type="ECO:0000256" key="11">
    <source>
        <dbReference type="ARBA" id="ARBA00013254"/>
    </source>
</evidence>
<comment type="caution">
    <text evidence="43">The sequence shown here is derived from an EMBL/GenBank/DDBJ whole genome shotgun (WGS) entry which is preliminary data.</text>
</comment>
<comment type="catalytic activity">
    <reaction evidence="2">
        <text>Hydrolyzes glycerol monoesters of long-chain fatty acids.</text>
        <dbReference type="EC" id="3.1.1.23"/>
    </reaction>
</comment>
<comment type="similarity">
    <text evidence="9">Belongs to the 'GDXG' lipolytic enzyme family.</text>
</comment>
<reference evidence="43" key="1">
    <citation type="submission" date="2021-03" db="EMBL/GenBank/DDBJ databases">
        <title>Chromosome level genome of the anhydrobiotic midge Polypedilum vanderplanki.</title>
        <authorList>
            <person name="Yoshida Y."/>
            <person name="Kikawada T."/>
            <person name="Gusev O."/>
        </authorList>
    </citation>
    <scope>NUCLEOTIDE SEQUENCE</scope>
    <source>
        <strain evidence="43">NIAS01</strain>
        <tissue evidence="43">Whole body or cell culture</tissue>
    </source>
</reference>
<evidence type="ECO:0000256" key="4">
    <source>
        <dbReference type="ARBA" id="ARBA00004345"/>
    </source>
</evidence>
<evidence type="ECO:0000256" key="39">
    <source>
        <dbReference type="ARBA" id="ARBA00049461"/>
    </source>
</evidence>
<keyword evidence="21" id="KW-1207">Sterol metabolism</keyword>
<evidence type="ECO:0000256" key="30">
    <source>
        <dbReference type="ARBA" id="ARBA00047653"/>
    </source>
</evidence>
<keyword evidence="20" id="KW-0472">Membrane</keyword>
<keyword evidence="44" id="KW-1185">Reference proteome</keyword>
<dbReference type="PANTHER" id="PTHR23025:SF3">
    <property type="entry name" value="HORMONE-SENSITIVE LIPASE"/>
    <property type="match status" value="1"/>
</dbReference>
<feature type="domain" description="Hormone-sensitive lipase N-terminal" evidence="41">
    <location>
        <begin position="24"/>
        <end position="305"/>
    </location>
</feature>
<evidence type="ECO:0000256" key="2">
    <source>
        <dbReference type="ARBA" id="ARBA00001613"/>
    </source>
</evidence>
<comment type="catalytic activity">
    <reaction evidence="36">
        <text>2,3-di-(9Z)-octadecenoyl-sn-glycerol + H2O = 2-(9Z-octadecenoyl)-glycerol + (9Z)-octadecenoate + H(+)</text>
        <dbReference type="Rhea" id="RHEA:38383"/>
        <dbReference type="ChEBI" id="CHEBI:15377"/>
        <dbReference type="ChEBI" id="CHEBI:15378"/>
        <dbReference type="ChEBI" id="CHEBI:30823"/>
        <dbReference type="ChEBI" id="CHEBI:73990"/>
        <dbReference type="ChEBI" id="CHEBI:75824"/>
    </reaction>
    <physiologicalReaction direction="left-to-right" evidence="36">
        <dbReference type="Rhea" id="RHEA:38384"/>
    </physiologicalReaction>
</comment>
<comment type="catalytic activity">
    <reaction evidence="23">
        <text>1-O-hexadecyl-2-acetyl-sn-glycerol + H2O = 1-O-hexadecyl-sn-glycerol + acetate + H(+)</text>
        <dbReference type="Rhea" id="RHEA:38563"/>
        <dbReference type="ChEBI" id="CHEBI:15377"/>
        <dbReference type="ChEBI" id="CHEBI:15378"/>
        <dbReference type="ChEBI" id="CHEBI:30089"/>
        <dbReference type="ChEBI" id="CHEBI:34115"/>
        <dbReference type="ChEBI" id="CHEBI:75936"/>
    </reaction>
    <physiologicalReaction direction="left-to-right" evidence="23">
        <dbReference type="Rhea" id="RHEA:38564"/>
    </physiologicalReaction>
</comment>
<comment type="catalytic activity">
    <reaction evidence="37">
        <text>a monoacylglycerol + H2O = glycerol + a fatty acid + H(+)</text>
        <dbReference type="Rhea" id="RHEA:15245"/>
        <dbReference type="ChEBI" id="CHEBI:15377"/>
        <dbReference type="ChEBI" id="CHEBI:15378"/>
        <dbReference type="ChEBI" id="CHEBI:17408"/>
        <dbReference type="ChEBI" id="CHEBI:17754"/>
        <dbReference type="ChEBI" id="CHEBI:28868"/>
        <dbReference type="EC" id="3.1.1.79"/>
    </reaction>
</comment>
<evidence type="ECO:0000256" key="35">
    <source>
        <dbReference type="ARBA" id="ARBA00049053"/>
    </source>
</evidence>
<evidence type="ECO:0000256" key="12">
    <source>
        <dbReference type="ARBA" id="ARBA00015845"/>
    </source>
</evidence>
<evidence type="ECO:0000256" key="5">
    <source>
        <dbReference type="ARBA" id="ARBA00004502"/>
    </source>
</evidence>
<comment type="catalytic activity">
    <reaction evidence="1">
        <text>a triacylglycerol + H2O = a diacylglycerol + a fatty acid + H(+)</text>
        <dbReference type="Rhea" id="RHEA:12044"/>
        <dbReference type="ChEBI" id="CHEBI:15377"/>
        <dbReference type="ChEBI" id="CHEBI:15378"/>
        <dbReference type="ChEBI" id="CHEBI:17855"/>
        <dbReference type="ChEBI" id="CHEBI:18035"/>
        <dbReference type="ChEBI" id="CHEBI:28868"/>
        <dbReference type="EC" id="3.1.1.79"/>
    </reaction>
</comment>
<keyword evidence="19" id="KW-0443">Lipid metabolism</keyword>
<comment type="pathway">
    <text evidence="8">Lipid metabolism.</text>
</comment>
<dbReference type="Pfam" id="PF07859">
    <property type="entry name" value="Abhydrolase_3"/>
    <property type="match status" value="1"/>
</dbReference>
<evidence type="ECO:0000256" key="9">
    <source>
        <dbReference type="ARBA" id="ARBA00010515"/>
    </source>
</evidence>
<comment type="catalytic activity">
    <reaction evidence="40">
        <text>1,2-di-(9Z-octadecenoyl)-sn-glycerol + H2O = (9Z-octadecenoyl)-glycerol + (9Z)-octadecenoate + H(+)</text>
        <dbReference type="Rhea" id="RHEA:39935"/>
        <dbReference type="ChEBI" id="CHEBI:15377"/>
        <dbReference type="ChEBI" id="CHEBI:15378"/>
        <dbReference type="ChEBI" id="CHEBI:30823"/>
        <dbReference type="ChEBI" id="CHEBI:52333"/>
        <dbReference type="ChEBI" id="CHEBI:75937"/>
    </reaction>
    <physiologicalReaction direction="left-to-right" evidence="40">
        <dbReference type="Rhea" id="RHEA:39936"/>
    </physiologicalReaction>
</comment>
<keyword evidence="16" id="KW-0551">Lipid droplet</keyword>
<evidence type="ECO:0000256" key="17">
    <source>
        <dbReference type="ARBA" id="ARBA00022801"/>
    </source>
</evidence>
<dbReference type="GO" id="GO:0019433">
    <property type="term" value="P:triglyceride catabolic process"/>
    <property type="evidence" value="ECO:0007669"/>
    <property type="project" value="TreeGrafter"/>
</dbReference>
<comment type="catalytic activity">
    <reaction evidence="29">
        <text>2-(5Z,8Z,11Z,14Z-eicosatetraenoyl)-glycerol + H2O = glycerol + (5Z,8Z,11Z,14Z)-eicosatetraenoate + H(+)</text>
        <dbReference type="Rhea" id="RHEA:26132"/>
        <dbReference type="ChEBI" id="CHEBI:15377"/>
        <dbReference type="ChEBI" id="CHEBI:15378"/>
        <dbReference type="ChEBI" id="CHEBI:17754"/>
        <dbReference type="ChEBI" id="CHEBI:32395"/>
        <dbReference type="ChEBI" id="CHEBI:52392"/>
    </reaction>
    <physiologicalReaction direction="left-to-right" evidence="29">
        <dbReference type="Rhea" id="RHEA:26133"/>
    </physiologicalReaction>
</comment>
<comment type="subcellular location">
    <subcellularLocation>
        <location evidence="3">Cell membrane</location>
    </subcellularLocation>
    <subcellularLocation>
        <location evidence="6">Cytoplasm</location>
        <location evidence="6">Cytosol</location>
    </subcellularLocation>
    <subcellularLocation>
        <location evidence="5">Lipid droplet</location>
    </subcellularLocation>
    <subcellularLocation>
        <location evidence="4">Membrane</location>
        <location evidence="4">Caveola</location>
    </subcellularLocation>
</comment>
<evidence type="ECO:0000256" key="18">
    <source>
        <dbReference type="ARBA" id="ARBA00022963"/>
    </source>
</evidence>
<evidence type="ECO:0000256" key="6">
    <source>
        <dbReference type="ARBA" id="ARBA00004514"/>
    </source>
</evidence>
<protein>
    <recommendedName>
        <fullName evidence="12">Hormone-sensitive lipase</fullName>
        <ecNumber evidence="11">3.1.1.23</ecNumber>
        <ecNumber evidence="10">3.1.1.79</ecNumber>
    </recommendedName>
    <alternativeName>
        <fullName evidence="25">Monoacylglycerol lipase LIPE</fullName>
    </alternativeName>
    <alternativeName>
        <fullName evidence="24">Retinyl ester hydrolase</fullName>
    </alternativeName>
</protein>
<dbReference type="InterPro" id="IPR013094">
    <property type="entry name" value="AB_hydrolase_3"/>
</dbReference>
<dbReference type="Pfam" id="PF06350">
    <property type="entry name" value="HSL_N"/>
    <property type="match status" value="1"/>
</dbReference>
<dbReference type="GO" id="GO:0008203">
    <property type="term" value="P:cholesterol metabolic process"/>
    <property type="evidence" value="ECO:0007669"/>
    <property type="project" value="UniProtKB-KW"/>
</dbReference>
<dbReference type="InterPro" id="IPR029058">
    <property type="entry name" value="AB_hydrolase_fold"/>
</dbReference>
<keyword evidence="18" id="KW-0442">Lipid degradation</keyword>
<evidence type="ECO:0000256" key="8">
    <source>
        <dbReference type="ARBA" id="ARBA00005189"/>
    </source>
</evidence>
<comment type="catalytic activity">
    <reaction evidence="28">
        <text>1,2-di-(9Z-octadecenoyl)-glycerol + H2O = 2-(9Z-octadecenoyl)-glycerol + (9Z)-octadecenoate + H(+)</text>
        <dbReference type="Rhea" id="RHEA:38659"/>
        <dbReference type="ChEBI" id="CHEBI:15377"/>
        <dbReference type="ChEBI" id="CHEBI:15378"/>
        <dbReference type="ChEBI" id="CHEBI:30823"/>
        <dbReference type="ChEBI" id="CHEBI:52323"/>
        <dbReference type="ChEBI" id="CHEBI:73990"/>
    </reaction>
    <physiologicalReaction direction="left-to-right" evidence="28">
        <dbReference type="Rhea" id="RHEA:38660"/>
    </physiologicalReaction>
</comment>
<dbReference type="PROSITE" id="PS01173">
    <property type="entry name" value="LIPASE_GDXG_HIS"/>
    <property type="match status" value="1"/>
</dbReference>
<evidence type="ECO:0000256" key="28">
    <source>
        <dbReference type="ARBA" id="ARBA00047458"/>
    </source>
</evidence>
<dbReference type="GO" id="GO:0005811">
    <property type="term" value="C:lipid droplet"/>
    <property type="evidence" value="ECO:0007669"/>
    <property type="project" value="UniProtKB-SubCell"/>
</dbReference>
<evidence type="ECO:0000256" key="19">
    <source>
        <dbReference type="ARBA" id="ARBA00023098"/>
    </source>
</evidence>
<organism evidence="43 44">
    <name type="scientific">Polypedilum vanderplanki</name>
    <name type="common">Sleeping chironomid midge</name>
    <dbReference type="NCBI Taxonomy" id="319348"/>
    <lineage>
        <taxon>Eukaryota</taxon>
        <taxon>Metazoa</taxon>
        <taxon>Ecdysozoa</taxon>
        <taxon>Arthropoda</taxon>
        <taxon>Hexapoda</taxon>
        <taxon>Insecta</taxon>
        <taxon>Pterygota</taxon>
        <taxon>Neoptera</taxon>
        <taxon>Endopterygota</taxon>
        <taxon>Diptera</taxon>
        <taxon>Nematocera</taxon>
        <taxon>Chironomoidea</taxon>
        <taxon>Chironomidae</taxon>
        <taxon>Chironominae</taxon>
        <taxon>Polypedilum</taxon>
        <taxon>Polypedilum</taxon>
    </lineage>
</organism>
<evidence type="ECO:0000256" key="38">
    <source>
        <dbReference type="ARBA" id="ARBA00049372"/>
    </source>
</evidence>
<sequence>MKSKELKKFANLKFSSHSIEVDQLILSVLDSIEFFKTQKDSSQLSNGLQQFNLHLEKLSKIANTLENAARECDYDINSPGNGYWSYIHSFNCAIKIMQNTFKQMTKNREKILFNKKFYIKELDLWNQIFESLIEICETLLQLREGGDKTVLFSQDNNWVILNRLHSTIHQKAFYGSALGFQCAKSVKPLVNFLASTLVSYSKWHYSDKHKSIKLLDFPLSTASNKGDVDFCKSFWFMSESPAMHTLPNALSDSMDINKIFKIPAEPLKVFSEKFQQHIDIPLPHSHIGIQPVSCRLLCARKREGMLGKKSSSKSLPRSRNLLFHVHGGGWAAQTSKSHEVYLRQWASYLDCPILSIDYQLAPKAPFPRGLEDIYYAYCWALNNFEYLGTTGEKIVFAGDSAGANLNSALMIKCIENGVRIPDGLLNIYGIYHVDFLIAPSVCLSLTDPMLPFGLTSNLIKCYGIDKNVINTDINMNIIGEKDIFKFHDSYLLSPYKAPEEILKQFPPTRFLSSILDPLLDDNIEFGKKLRNLGVNTNVDILQGLYHGFLYFIKISKDCRDGSLMCAARIKELFEMQQQQQH</sequence>
<evidence type="ECO:0000313" key="44">
    <source>
        <dbReference type="Proteomes" id="UP001107558"/>
    </source>
</evidence>
<dbReference type="GO" id="GO:0005829">
    <property type="term" value="C:cytosol"/>
    <property type="evidence" value="ECO:0007669"/>
    <property type="project" value="UniProtKB-SubCell"/>
</dbReference>
<evidence type="ECO:0000256" key="14">
    <source>
        <dbReference type="ARBA" id="ARBA00022490"/>
    </source>
</evidence>
<keyword evidence="13" id="KW-1003">Cell membrane</keyword>
<comment type="catalytic activity">
    <reaction evidence="38">
        <text>1,3-di-(9Z-octadecenoyl)-glycerol + H2O = 1-(9Z-octadecenoyl)-glycerol + (9Z)-octadecenoate + H(+)</text>
        <dbReference type="Rhea" id="RHEA:39939"/>
        <dbReference type="ChEBI" id="CHEBI:15377"/>
        <dbReference type="ChEBI" id="CHEBI:15378"/>
        <dbReference type="ChEBI" id="CHEBI:30823"/>
        <dbReference type="ChEBI" id="CHEBI:75342"/>
        <dbReference type="ChEBI" id="CHEBI:75735"/>
    </reaction>
    <physiologicalReaction direction="left-to-right" evidence="38">
        <dbReference type="Rhea" id="RHEA:39940"/>
    </physiologicalReaction>
</comment>
<comment type="pathway">
    <text evidence="7">Glycerolipid metabolism; triacylglycerol degradation.</text>
</comment>
<dbReference type="SUPFAM" id="SSF53474">
    <property type="entry name" value="alpha/beta-Hydrolases"/>
    <property type="match status" value="1"/>
</dbReference>
<evidence type="ECO:0000256" key="32">
    <source>
        <dbReference type="ARBA" id="ARBA00048386"/>
    </source>
</evidence>
<dbReference type="InterPro" id="IPR010468">
    <property type="entry name" value="HSL_N"/>
</dbReference>
<evidence type="ECO:0000256" key="24">
    <source>
        <dbReference type="ARBA" id="ARBA00030031"/>
    </source>
</evidence>
<evidence type="ECO:0000256" key="21">
    <source>
        <dbReference type="ARBA" id="ARBA00023166"/>
    </source>
</evidence>
<evidence type="ECO:0000256" key="7">
    <source>
        <dbReference type="ARBA" id="ARBA00004879"/>
    </source>
</evidence>
<evidence type="ECO:0000256" key="20">
    <source>
        <dbReference type="ARBA" id="ARBA00023136"/>
    </source>
</evidence>
<evidence type="ECO:0000259" key="42">
    <source>
        <dbReference type="Pfam" id="PF07859"/>
    </source>
</evidence>
<evidence type="ECO:0000256" key="34">
    <source>
        <dbReference type="ARBA" id="ARBA00048674"/>
    </source>
</evidence>
<dbReference type="Gene3D" id="3.40.50.1820">
    <property type="entry name" value="alpha/beta hydrolase"/>
    <property type="match status" value="1"/>
</dbReference>
<evidence type="ECO:0000256" key="37">
    <source>
        <dbReference type="ARBA" id="ARBA00049208"/>
    </source>
</evidence>
<comment type="catalytic activity">
    <reaction evidence="39">
        <text>2-(9Z-octadecenoyl)-glycerol + H2O = glycerol + (9Z)-octadecenoate + H(+)</text>
        <dbReference type="Rhea" id="RHEA:38491"/>
        <dbReference type="ChEBI" id="CHEBI:15377"/>
        <dbReference type="ChEBI" id="CHEBI:15378"/>
        <dbReference type="ChEBI" id="CHEBI:17754"/>
        <dbReference type="ChEBI" id="CHEBI:30823"/>
        <dbReference type="ChEBI" id="CHEBI:73990"/>
    </reaction>
    <physiologicalReaction direction="left-to-right" evidence="39">
        <dbReference type="Rhea" id="RHEA:38492"/>
    </physiologicalReaction>
</comment>